<keyword evidence="10" id="KW-1185">Reference proteome</keyword>
<comment type="similarity">
    <text evidence="2">Belongs to the binding-protein-dependent transport system permease family. FecCD subfamily.</text>
</comment>
<evidence type="ECO:0000256" key="2">
    <source>
        <dbReference type="ARBA" id="ARBA00007935"/>
    </source>
</evidence>
<feature type="transmembrane region" description="Helical" evidence="8">
    <location>
        <begin position="122"/>
        <end position="141"/>
    </location>
</feature>
<gene>
    <name evidence="9" type="ORF">BD01_1237</name>
</gene>
<feature type="transmembrane region" description="Helical" evidence="8">
    <location>
        <begin position="331"/>
        <end position="352"/>
    </location>
</feature>
<keyword evidence="3" id="KW-0813">Transport</keyword>
<dbReference type="eggNOG" id="arCOG01007">
    <property type="taxonomic scope" value="Archaea"/>
</dbReference>
<dbReference type="AlphaFoldDB" id="W8NUM6"/>
<feature type="transmembrane region" description="Helical" evidence="8">
    <location>
        <begin position="305"/>
        <end position="324"/>
    </location>
</feature>
<dbReference type="PANTHER" id="PTHR30472">
    <property type="entry name" value="FERRIC ENTEROBACTIN TRANSPORT SYSTEM PERMEASE PROTEIN"/>
    <property type="match status" value="1"/>
</dbReference>
<protein>
    <submittedName>
        <fullName evidence="9">ABC-type Fe3+-siderophore transport system, permease component</fullName>
    </submittedName>
</protein>
<evidence type="ECO:0000313" key="9">
    <source>
        <dbReference type="EMBL" id="AHL22852.1"/>
    </source>
</evidence>
<dbReference type="CDD" id="cd06550">
    <property type="entry name" value="TM_ABC_iron-siderophores_like"/>
    <property type="match status" value="1"/>
</dbReference>
<name>W8NUM6_9EURY</name>
<evidence type="ECO:0000256" key="6">
    <source>
        <dbReference type="ARBA" id="ARBA00022989"/>
    </source>
</evidence>
<feature type="transmembrane region" description="Helical" evidence="8">
    <location>
        <begin position="264"/>
        <end position="293"/>
    </location>
</feature>
<evidence type="ECO:0000256" key="3">
    <source>
        <dbReference type="ARBA" id="ARBA00022448"/>
    </source>
</evidence>
<evidence type="ECO:0000256" key="1">
    <source>
        <dbReference type="ARBA" id="ARBA00004651"/>
    </source>
</evidence>
<dbReference type="Proteomes" id="UP000019434">
    <property type="component" value="Chromosome"/>
</dbReference>
<keyword evidence="5 8" id="KW-0812">Transmembrane</keyword>
<proteinExistence type="inferred from homology"/>
<dbReference type="Pfam" id="PF01032">
    <property type="entry name" value="FecCD"/>
    <property type="match status" value="1"/>
</dbReference>
<evidence type="ECO:0000256" key="7">
    <source>
        <dbReference type="ARBA" id="ARBA00023136"/>
    </source>
</evidence>
<feature type="transmembrane region" description="Helical" evidence="8">
    <location>
        <begin position="95"/>
        <end position="115"/>
    </location>
</feature>
<keyword evidence="6 8" id="KW-1133">Transmembrane helix</keyword>
<dbReference type="GO" id="GO:0005886">
    <property type="term" value="C:plasma membrane"/>
    <property type="evidence" value="ECO:0007669"/>
    <property type="project" value="UniProtKB-SubCell"/>
</dbReference>
<comment type="subcellular location">
    <subcellularLocation>
        <location evidence="1">Cell membrane</location>
        <topology evidence="1">Multi-pass membrane protein</topology>
    </subcellularLocation>
</comment>
<dbReference type="InterPro" id="IPR000522">
    <property type="entry name" value="ABC_transptr_permease_BtuC"/>
</dbReference>
<evidence type="ECO:0000256" key="8">
    <source>
        <dbReference type="SAM" id="Phobius"/>
    </source>
</evidence>
<feature type="transmembrane region" description="Helical" evidence="8">
    <location>
        <begin position="147"/>
        <end position="164"/>
    </location>
</feature>
<evidence type="ECO:0000313" key="10">
    <source>
        <dbReference type="Proteomes" id="UP000019434"/>
    </source>
</evidence>
<accession>W8NUM6</accession>
<dbReference type="SUPFAM" id="SSF81345">
    <property type="entry name" value="ABC transporter involved in vitamin B12 uptake, BtuC"/>
    <property type="match status" value="1"/>
</dbReference>
<dbReference type="InterPro" id="IPR037294">
    <property type="entry name" value="ABC_BtuC-like"/>
</dbReference>
<dbReference type="STRING" id="195522.BD01_1237"/>
<dbReference type="EMBL" id="CP007264">
    <property type="protein sequence ID" value="AHL22852.1"/>
    <property type="molecule type" value="Genomic_DNA"/>
</dbReference>
<dbReference type="KEGG" id="tnu:BD01_1237"/>
<evidence type="ECO:0000256" key="4">
    <source>
        <dbReference type="ARBA" id="ARBA00022475"/>
    </source>
</evidence>
<evidence type="ECO:0000256" key="5">
    <source>
        <dbReference type="ARBA" id="ARBA00022692"/>
    </source>
</evidence>
<keyword evidence="7 8" id="KW-0472">Membrane</keyword>
<organism evidence="9 10">
    <name type="scientific">Thermococcus nautili</name>
    <dbReference type="NCBI Taxonomy" id="195522"/>
    <lineage>
        <taxon>Archaea</taxon>
        <taxon>Methanobacteriati</taxon>
        <taxon>Methanobacteriota</taxon>
        <taxon>Thermococci</taxon>
        <taxon>Thermococcales</taxon>
        <taxon>Thermococcaceae</taxon>
        <taxon>Thermococcus</taxon>
    </lineage>
</organism>
<keyword evidence="4" id="KW-1003">Cell membrane</keyword>
<sequence>MRKWLPALLILSALSIFLGVYFGPVSLSLHDVAESVDYGVKTTLASWLSWVLDKLALVIHSNVLAEEAKYVVEIVSGQPPEYFTIVWQLRLPEVLLAYFVGLALASAGVASQALFRNPLADPYIIGISSGAALGSAIGTLINPAYMAPLALLFSFLSVFIVYAIARTNGAVPVDTLLLAGIAYGFLANAITWYIYVTHPQESHLSWMWLLGSFNGSTWRDVGIMLIVSLLGVGFLSWRWRELNLILLGEESIALGLDLHLYRKIFLGVIATLTAFAVYTAGIIGFIGLVSPHIMRLLLGPNHRELTPATALFGGVLLVIADLLARTVAKPTVIPVGIVTALMGAPFFLYLLMRHKRGELVA</sequence>
<dbReference type="GO" id="GO:0022857">
    <property type="term" value="F:transmembrane transporter activity"/>
    <property type="evidence" value="ECO:0007669"/>
    <property type="project" value="InterPro"/>
</dbReference>
<feature type="transmembrane region" description="Helical" evidence="8">
    <location>
        <begin position="216"/>
        <end position="237"/>
    </location>
</feature>
<dbReference type="Gene3D" id="1.10.3470.10">
    <property type="entry name" value="ABC transporter involved in vitamin B12 uptake, BtuC"/>
    <property type="match status" value="1"/>
</dbReference>
<dbReference type="HOGENOM" id="CLU_013016_0_1_2"/>
<reference evidence="9 10" key="1">
    <citation type="submission" date="2014-02" db="EMBL/GenBank/DDBJ databases">
        <title>Genome Sequence of an Hyperthermophilic Archaeon, Thermococcus nautili 30-1, producing viral vesicles.</title>
        <authorList>
            <person name="Oberto J."/>
            <person name="Gaudin M."/>
            <person name="Cossu M."/>
            <person name="Gorlas A."/>
            <person name="Slesarev A."/>
            <person name="Marguet E."/>
            <person name="Forterre P."/>
        </authorList>
    </citation>
    <scope>NUCLEOTIDE SEQUENCE [LARGE SCALE GENOMIC DNA]</scope>
    <source>
        <strain evidence="9 10">30-1</strain>
    </source>
</reference>
<dbReference type="GeneID" id="24958383"/>
<dbReference type="PANTHER" id="PTHR30472:SF25">
    <property type="entry name" value="ABC TRANSPORTER PERMEASE PROTEIN MJ0876-RELATED"/>
    <property type="match status" value="1"/>
</dbReference>
<dbReference type="OrthoDB" id="57034at2157"/>
<feature type="transmembrane region" description="Helical" evidence="8">
    <location>
        <begin position="176"/>
        <end position="196"/>
    </location>
</feature>
<dbReference type="RefSeq" id="WP_042690962.1">
    <property type="nucleotide sequence ID" value="NZ_CP007264.1"/>
</dbReference>